<comment type="caution">
    <text evidence="1">The sequence shown here is derived from an EMBL/GenBank/DDBJ whole genome shotgun (WGS) entry which is preliminary data.</text>
</comment>
<evidence type="ECO:0000313" key="2">
    <source>
        <dbReference type="Proteomes" id="UP001596417"/>
    </source>
</evidence>
<gene>
    <name evidence="1" type="ORF">ACFQL7_21370</name>
</gene>
<accession>A0ABD5YSH4</accession>
<reference evidence="1 2" key="1">
    <citation type="journal article" date="2019" name="Int. J. Syst. Evol. Microbiol.">
        <title>The Global Catalogue of Microorganisms (GCM) 10K type strain sequencing project: providing services to taxonomists for standard genome sequencing and annotation.</title>
        <authorList>
            <consortium name="The Broad Institute Genomics Platform"/>
            <consortium name="The Broad Institute Genome Sequencing Center for Infectious Disease"/>
            <person name="Wu L."/>
            <person name="Ma J."/>
        </authorList>
    </citation>
    <scope>NUCLEOTIDE SEQUENCE [LARGE SCALE GENOMIC DNA]</scope>
    <source>
        <strain evidence="1 2">RDMS1</strain>
    </source>
</reference>
<proteinExistence type="predicted"/>
<dbReference type="EMBL" id="JBHTAX010000004">
    <property type="protein sequence ID" value="MFC7192103.1"/>
    <property type="molecule type" value="Genomic_DNA"/>
</dbReference>
<sequence>MINSELVIIDIAVPADQFALGQLLDEYPEIVIELEWLVSLREGIIPRFWVDDATAEEIKATIEEDTFCSGS</sequence>
<organism evidence="1 2">
    <name type="scientific">Halocatena marina</name>
    <dbReference type="NCBI Taxonomy" id="2934937"/>
    <lineage>
        <taxon>Archaea</taxon>
        <taxon>Methanobacteriati</taxon>
        <taxon>Methanobacteriota</taxon>
        <taxon>Stenosarchaea group</taxon>
        <taxon>Halobacteria</taxon>
        <taxon>Halobacteriales</taxon>
        <taxon>Natronomonadaceae</taxon>
        <taxon>Halocatena</taxon>
    </lineage>
</organism>
<dbReference type="Proteomes" id="UP001596417">
    <property type="component" value="Unassembled WGS sequence"/>
</dbReference>
<name>A0ABD5YSH4_9EURY</name>
<keyword evidence="2" id="KW-1185">Reference proteome</keyword>
<evidence type="ECO:0000313" key="1">
    <source>
        <dbReference type="EMBL" id="MFC7192103.1"/>
    </source>
</evidence>
<dbReference type="AlphaFoldDB" id="A0ABD5YSH4"/>
<protein>
    <submittedName>
        <fullName evidence="1">Uncharacterized protein</fullName>
    </submittedName>
</protein>
<dbReference type="RefSeq" id="WP_390206634.1">
    <property type="nucleotide sequence ID" value="NZ_JBHSZC010000003.1"/>
</dbReference>